<name>A0ABU8C4H9_9GAMM</name>
<dbReference type="EMBL" id="JALAAR010000003">
    <property type="protein sequence ID" value="MEH8016580.1"/>
    <property type="molecule type" value="Genomic_DNA"/>
</dbReference>
<dbReference type="InterPro" id="IPR011251">
    <property type="entry name" value="Luciferase-like_dom"/>
</dbReference>
<proteinExistence type="predicted"/>
<keyword evidence="4" id="KW-0503">Monooxygenase</keyword>
<reference evidence="6 7" key="1">
    <citation type="journal article" date="2023" name="Ecotoxicol. Environ. Saf.">
        <title>Mercury remediation potential of mercury-resistant strain Rheinheimera metallidurans sp. nov. isolated from a municipal waste dumping site.</title>
        <authorList>
            <person name="Yadav V."/>
            <person name="Manjhi A."/>
            <person name="Vadakedath N."/>
        </authorList>
    </citation>
    <scope>NUCLEOTIDE SEQUENCE [LARGE SCALE GENOMIC DNA]</scope>
    <source>
        <strain evidence="6 7">E-49</strain>
    </source>
</reference>
<dbReference type="InterPro" id="IPR036661">
    <property type="entry name" value="Luciferase-like_sf"/>
</dbReference>
<dbReference type="Pfam" id="PF00296">
    <property type="entry name" value="Bac_luciferase"/>
    <property type="match status" value="1"/>
</dbReference>
<dbReference type="PANTHER" id="PTHR42847">
    <property type="entry name" value="ALKANESULFONATE MONOOXYGENASE"/>
    <property type="match status" value="1"/>
</dbReference>
<evidence type="ECO:0000256" key="2">
    <source>
        <dbReference type="ARBA" id="ARBA00022643"/>
    </source>
</evidence>
<keyword evidence="7" id="KW-1185">Reference proteome</keyword>
<evidence type="ECO:0000313" key="6">
    <source>
        <dbReference type="EMBL" id="MEH8016580.1"/>
    </source>
</evidence>
<evidence type="ECO:0000256" key="3">
    <source>
        <dbReference type="ARBA" id="ARBA00023002"/>
    </source>
</evidence>
<evidence type="ECO:0000256" key="4">
    <source>
        <dbReference type="ARBA" id="ARBA00023033"/>
    </source>
</evidence>
<evidence type="ECO:0000313" key="7">
    <source>
        <dbReference type="Proteomes" id="UP001375382"/>
    </source>
</evidence>
<comment type="caution">
    <text evidence="6">The sequence shown here is derived from an EMBL/GenBank/DDBJ whole genome shotgun (WGS) entry which is preliminary data.</text>
</comment>
<keyword evidence="1" id="KW-0285">Flavoprotein</keyword>
<dbReference type="PANTHER" id="PTHR42847:SF4">
    <property type="entry name" value="ALKANESULFONATE MONOOXYGENASE-RELATED"/>
    <property type="match status" value="1"/>
</dbReference>
<feature type="domain" description="Luciferase-like" evidence="5">
    <location>
        <begin position="48"/>
        <end position="346"/>
    </location>
</feature>
<dbReference type="RefSeq" id="WP_335734997.1">
    <property type="nucleotide sequence ID" value="NZ_JALAAR010000003.1"/>
</dbReference>
<dbReference type="InterPro" id="IPR050172">
    <property type="entry name" value="SsuD_RutA_monooxygenase"/>
</dbReference>
<dbReference type="SUPFAM" id="SSF51679">
    <property type="entry name" value="Bacterial luciferase-like"/>
    <property type="match status" value="1"/>
</dbReference>
<gene>
    <name evidence="6" type="ORF">MN202_05015</name>
</gene>
<dbReference type="Proteomes" id="UP001375382">
    <property type="component" value="Unassembled WGS sequence"/>
</dbReference>
<protein>
    <submittedName>
        <fullName evidence="6">LLM class flavin-dependent oxidoreductase</fullName>
    </submittedName>
</protein>
<sequence length="386" mass="42785">MVQFHWRIPIHGCKGDISKTHYSRGTWGPLVAGNQTPAIIHGQSDGIPYHDYLLEVARAAELAGFDGALIPSFQDSEDPWVIASAIARHTKTLRFMIAYQPMWFDPLYAAKASASLQRLSGGRLLFNIITGGGGPGQLWWGDRIAHADRYQRTVEFLDVFKGVWSGKPFSYQGKFYQVDNAQLPQPLAGQVWPELYFVGSSDVALAAQGKHADFDLSHLEPWDGLINKFKRVHELASKDGRHVKPAVRFNIIARKTEAEAWDVVRHAWSKVDWDAVEEKAARQGRGDGVGSWRIKAQRGQQVEDLIVEGLWAGFGTLGSQGSPLGFVGSYQQAAAYIDKYIDAGVRGFILSSTPALEEAFHVGEEVLPLVKGRFVDELQQQEQTGS</sequence>
<keyword evidence="3" id="KW-0560">Oxidoreductase</keyword>
<evidence type="ECO:0000259" key="5">
    <source>
        <dbReference type="Pfam" id="PF00296"/>
    </source>
</evidence>
<keyword evidence="2" id="KW-0288">FMN</keyword>
<organism evidence="6 7">
    <name type="scientific">Rheinheimera muenzenbergensis</name>
    <dbReference type="NCBI Taxonomy" id="1193628"/>
    <lineage>
        <taxon>Bacteria</taxon>
        <taxon>Pseudomonadati</taxon>
        <taxon>Pseudomonadota</taxon>
        <taxon>Gammaproteobacteria</taxon>
        <taxon>Chromatiales</taxon>
        <taxon>Chromatiaceae</taxon>
        <taxon>Rheinheimera</taxon>
    </lineage>
</organism>
<dbReference type="Gene3D" id="3.20.20.30">
    <property type="entry name" value="Luciferase-like domain"/>
    <property type="match status" value="1"/>
</dbReference>
<evidence type="ECO:0000256" key="1">
    <source>
        <dbReference type="ARBA" id="ARBA00022630"/>
    </source>
</evidence>
<accession>A0ABU8C4H9</accession>